<dbReference type="EMBL" id="JANPWB010000009">
    <property type="protein sequence ID" value="KAJ1152314.1"/>
    <property type="molecule type" value="Genomic_DNA"/>
</dbReference>
<evidence type="ECO:0000313" key="3">
    <source>
        <dbReference type="Proteomes" id="UP001066276"/>
    </source>
</evidence>
<gene>
    <name evidence="2" type="ORF">NDU88_005089</name>
</gene>
<organism evidence="2 3">
    <name type="scientific">Pleurodeles waltl</name>
    <name type="common">Iberian ribbed newt</name>
    <dbReference type="NCBI Taxonomy" id="8319"/>
    <lineage>
        <taxon>Eukaryota</taxon>
        <taxon>Metazoa</taxon>
        <taxon>Chordata</taxon>
        <taxon>Craniata</taxon>
        <taxon>Vertebrata</taxon>
        <taxon>Euteleostomi</taxon>
        <taxon>Amphibia</taxon>
        <taxon>Batrachia</taxon>
        <taxon>Caudata</taxon>
        <taxon>Salamandroidea</taxon>
        <taxon>Salamandridae</taxon>
        <taxon>Pleurodelinae</taxon>
        <taxon>Pleurodeles</taxon>
    </lineage>
</organism>
<name>A0AAV7RMA8_PLEWA</name>
<sequence length="192" mass="20416">MGKRSPRDQAFSETWSRSHLKWRTGAAEGTHSWQLGWGICSTSVQERRVTPHPMKQEIGGLPVEEATRLAKAAGCVASPPAAKPAQRPPNRSCSLSGCRQCTECGETGGEWAVQWILGCAAVPGAVPRWPPEVCLEPWLATVLRPGESPGKAKCALIPLLPPGQDGSHPPRTGNGRQQTRGEEAAQLESGGG</sequence>
<dbReference type="Proteomes" id="UP001066276">
    <property type="component" value="Chromosome 5"/>
</dbReference>
<comment type="caution">
    <text evidence="2">The sequence shown here is derived from an EMBL/GenBank/DDBJ whole genome shotgun (WGS) entry which is preliminary data.</text>
</comment>
<keyword evidence="3" id="KW-1185">Reference proteome</keyword>
<protein>
    <submittedName>
        <fullName evidence="2">Uncharacterized protein</fullName>
    </submittedName>
</protein>
<dbReference type="AlphaFoldDB" id="A0AAV7RMA8"/>
<evidence type="ECO:0000256" key="1">
    <source>
        <dbReference type="SAM" id="MobiDB-lite"/>
    </source>
</evidence>
<proteinExistence type="predicted"/>
<evidence type="ECO:0000313" key="2">
    <source>
        <dbReference type="EMBL" id="KAJ1152314.1"/>
    </source>
</evidence>
<accession>A0AAV7RMA8</accession>
<reference evidence="2" key="1">
    <citation type="journal article" date="2022" name="bioRxiv">
        <title>Sequencing and chromosome-scale assembly of the giantPleurodeles waltlgenome.</title>
        <authorList>
            <person name="Brown T."/>
            <person name="Elewa A."/>
            <person name="Iarovenko S."/>
            <person name="Subramanian E."/>
            <person name="Araus A.J."/>
            <person name="Petzold A."/>
            <person name="Susuki M."/>
            <person name="Suzuki K.-i.T."/>
            <person name="Hayashi T."/>
            <person name="Toyoda A."/>
            <person name="Oliveira C."/>
            <person name="Osipova E."/>
            <person name="Leigh N.D."/>
            <person name="Simon A."/>
            <person name="Yun M.H."/>
        </authorList>
    </citation>
    <scope>NUCLEOTIDE SEQUENCE</scope>
    <source>
        <strain evidence="2">20211129_DDA</strain>
        <tissue evidence="2">Liver</tissue>
    </source>
</reference>
<feature type="region of interest" description="Disordered" evidence="1">
    <location>
        <begin position="154"/>
        <end position="192"/>
    </location>
</feature>